<gene>
    <name evidence="3" type="ORF">SAMN05660909_03773</name>
</gene>
<dbReference type="SUPFAM" id="SSF52540">
    <property type="entry name" value="P-loop containing nucleoside triphosphate hydrolases"/>
    <property type="match status" value="1"/>
</dbReference>
<dbReference type="Pfam" id="PF13304">
    <property type="entry name" value="AAA_21"/>
    <property type="match status" value="1"/>
</dbReference>
<keyword evidence="4" id="KW-1185">Reference proteome</keyword>
<dbReference type="Gene3D" id="3.40.50.300">
    <property type="entry name" value="P-loop containing nucleotide triphosphate hydrolases"/>
    <property type="match status" value="1"/>
</dbReference>
<name>A0A1H4EK49_9BACT</name>
<evidence type="ECO:0000256" key="1">
    <source>
        <dbReference type="SAM" id="Coils"/>
    </source>
</evidence>
<keyword evidence="1" id="KW-0175">Coiled coil</keyword>
<dbReference type="STRING" id="408074.SAMN05660909_03773"/>
<dbReference type="AlphaFoldDB" id="A0A1H4EK49"/>
<dbReference type="GO" id="GO:0016887">
    <property type="term" value="F:ATP hydrolysis activity"/>
    <property type="evidence" value="ECO:0007669"/>
    <property type="project" value="InterPro"/>
</dbReference>
<dbReference type="Proteomes" id="UP000199656">
    <property type="component" value="Unassembled WGS sequence"/>
</dbReference>
<feature type="coiled-coil region" evidence="1">
    <location>
        <begin position="62"/>
        <end position="126"/>
    </location>
</feature>
<feature type="domain" description="ATPase AAA-type core" evidence="2">
    <location>
        <begin position="244"/>
        <end position="305"/>
    </location>
</feature>
<reference evidence="4" key="1">
    <citation type="submission" date="2016-10" db="EMBL/GenBank/DDBJ databases">
        <authorList>
            <person name="Varghese N."/>
            <person name="Submissions S."/>
        </authorList>
    </citation>
    <scope>NUCLEOTIDE SEQUENCE [LARGE SCALE GENOMIC DNA]</scope>
    <source>
        <strain evidence="4">DSM 23920</strain>
    </source>
</reference>
<dbReference type="GO" id="GO:0005524">
    <property type="term" value="F:ATP binding"/>
    <property type="evidence" value="ECO:0007669"/>
    <property type="project" value="InterPro"/>
</dbReference>
<sequence length="365" mass="42226">MFARNLLNTFTRLEFLKNLTDLLRVESFTFHNTLLKLSIIFLFSNSLFLREAYNITNANATIARLKAEVDSESLLLDGLQKAIDDFNMDEVVAICKSYQELLTDHIEKIQQKLDKLNTNKKLVKTISLKYDFDYSAAWEQIIRDFQRLFEPAIRQFTVKAKFDSQPLEQLLFHIKNMDDPSHDKYLEVLEADPTRSNAKTFLKELFSDPSNFELFKLIIKHALHDYFTYKKILVYYDGKSIDIASFGQRCTAALVILLLLGNNPIIIDEPEAHLDSMLISNYLVEVIKTRKNERQIIFATHNANFVINGDAELIHILEVDDHTNLTIIKSTTIENDATRDNLVALEGGHEAFQKREHRYSNTLKA</sequence>
<organism evidence="3 4">
    <name type="scientific">Chitinophaga terrae</name>
    <name type="common">ex Kim and Jung 2007</name>
    <dbReference type="NCBI Taxonomy" id="408074"/>
    <lineage>
        <taxon>Bacteria</taxon>
        <taxon>Pseudomonadati</taxon>
        <taxon>Bacteroidota</taxon>
        <taxon>Chitinophagia</taxon>
        <taxon>Chitinophagales</taxon>
        <taxon>Chitinophagaceae</taxon>
        <taxon>Chitinophaga</taxon>
    </lineage>
</organism>
<protein>
    <submittedName>
        <fullName evidence="3">AAA domain-containing protein, putative AbiEii toxin, Type IV TA system</fullName>
    </submittedName>
</protein>
<proteinExistence type="predicted"/>
<evidence type="ECO:0000313" key="4">
    <source>
        <dbReference type="Proteomes" id="UP000199656"/>
    </source>
</evidence>
<evidence type="ECO:0000313" key="3">
    <source>
        <dbReference type="EMBL" id="SEA85423.1"/>
    </source>
</evidence>
<dbReference type="InterPro" id="IPR003959">
    <property type="entry name" value="ATPase_AAA_core"/>
</dbReference>
<accession>A0A1H4EK49</accession>
<dbReference type="EMBL" id="FNRL01000019">
    <property type="protein sequence ID" value="SEA85423.1"/>
    <property type="molecule type" value="Genomic_DNA"/>
</dbReference>
<evidence type="ECO:0000259" key="2">
    <source>
        <dbReference type="Pfam" id="PF13304"/>
    </source>
</evidence>
<dbReference type="InterPro" id="IPR027417">
    <property type="entry name" value="P-loop_NTPase"/>
</dbReference>